<organism evidence="4 5">
    <name type="scientific">Thelonectria olida</name>
    <dbReference type="NCBI Taxonomy" id="1576542"/>
    <lineage>
        <taxon>Eukaryota</taxon>
        <taxon>Fungi</taxon>
        <taxon>Dikarya</taxon>
        <taxon>Ascomycota</taxon>
        <taxon>Pezizomycotina</taxon>
        <taxon>Sordariomycetes</taxon>
        <taxon>Hypocreomycetidae</taxon>
        <taxon>Hypocreales</taxon>
        <taxon>Nectriaceae</taxon>
        <taxon>Thelonectria</taxon>
    </lineage>
</organism>
<evidence type="ECO:0000259" key="3">
    <source>
        <dbReference type="PROSITE" id="PS51186"/>
    </source>
</evidence>
<gene>
    <name evidence="4" type="ORF">B0T10DRAFT_217359</name>
</gene>
<dbReference type="Gene3D" id="3.40.630.30">
    <property type="match status" value="1"/>
</dbReference>
<accession>A0A9P9AW74</accession>
<dbReference type="SUPFAM" id="SSF55729">
    <property type="entry name" value="Acyl-CoA N-acyltransferases (Nat)"/>
    <property type="match status" value="1"/>
</dbReference>
<keyword evidence="2" id="KW-0012">Acyltransferase</keyword>
<dbReference type="EMBL" id="JAGPYM010000004">
    <property type="protein sequence ID" value="KAH6895465.1"/>
    <property type="molecule type" value="Genomic_DNA"/>
</dbReference>
<name>A0A9P9AW74_9HYPO</name>
<evidence type="ECO:0000256" key="2">
    <source>
        <dbReference type="ARBA" id="ARBA00023315"/>
    </source>
</evidence>
<dbReference type="PANTHER" id="PTHR10908:SF0">
    <property type="entry name" value="SEROTONIN N-ACETYLTRANSFERASE"/>
    <property type="match status" value="1"/>
</dbReference>
<dbReference type="InterPro" id="IPR016181">
    <property type="entry name" value="Acyl_CoA_acyltransferase"/>
</dbReference>
<dbReference type="GO" id="GO:0004059">
    <property type="term" value="F:aralkylamine N-acetyltransferase activity"/>
    <property type="evidence" value="ECO:0007669"/>
    <property type="project" value="TreeGrafter"/>
</dbReference>
<feature type="domain" description="N-acetyltransferase" evidence="3">
    <location>
        <begin position="75"/>
        <end position="279"/>
    </location>
</feature>
<dbReference type="OrthoDB" id="30840at2759"/>
<keyword evidence="1" id="KW-0808">Transferase</keyword>
<evidence type="ECO:0000313" key="4">
    <source>
        <dbReference type="EMBL" id="KAH6895465.1"/>
    </source>
</evidence>
<evidence type="ECO:0000256" key="1">
    <source>
        <dbReference type="ARBA" id="ARBA00022679"/>
    </source>
</evidence>
<dbReference type="CDD" id="cd04301">
    <property type="entry name" value="NAT_SF"/>
    <property type="match status" value="1"/>
</dbReference>
<dbReference type="InterPro" id="IPR051635">
    <property type="entry name" value="SNAT-like"/>
</dbReference>
<dbReference type="GO" id="GO:0005737">
    <property type="term" value="C:cytoplasm"/>
    <property type="evidence" value="ECO:0007669"/>
    <property type="project" value="TreeGrafter"/>
</dbReference>
<dbReference type="Proteomes" id="UP000777438">
    <property type="component" value="Unassembled WGS sequence"/>
</dbReference>
<dbReference type="PANTHER" id="PTHR10908">
    <property type="entry name" value="SEROTONIN N-ACETYLTRANSFERASE"/>
    <property type="match status" value="1"/>
</dbReference>
<protein>
    <recommendedName>
        <fullName evidence="3">N-acetyltransferase domain-containing protein</fullName>
    </recommendedName>
</protein>
<sequence>MEAKNEFATAARSMIFPDGASTEQDEYQDAVAIDDSCDADEEMVTRERNIAQLRIQKRTSEAGMLKKVIPFHWAPMLSPLTENDIDTCMTLETAALSDPTHRASKEKIEYRIRKSGAVCYGLFNTYRPNDAKNWKVATLEHSRPVEGGRSDHAKHVMFAHILATLGTHPVVTDADMTLPKDWQDPATCKNSIVGHQSSGRTICLHSLAVCPEVQGVGIGKTAMKSYLQLMNESGMADRVALICQPYSVEFYNGFGFRDLGPSTQALAGQGWRAMVLDLRGPKQKFKEEPTKVKRS</sequence>
<evidence type="ECO:0000313" key="5">
    <source>
        <dbReference type="Proteomes" id="UP000777438"/>
    </source>
</evidence>
<dbReference type="InterPro" id="IPR000182">
    <property type="entry name" value="GNAT_dom"/>
</dbReference>
<dbReference type="Pfam" id="PF13673">
    <property type="entry name" value="Acetyltransf_10"/>
    <property type="match status" value="1"/>
</dbReference>
<keyword evidence="5" id="KW-1185">Reference proteome</keyword>
<proteinExistence type="predicted"/>
<dbReference type="PROSITE" id="PS51186">
    <property type="entry name" value="GNAT"/>
    <property type="match status" value="1"/>
</dbReference>
<reference evidence="4 5" key="1">
    <citation type="journal article" date="2021" name="Nat. Commun.">
        <title>Genetic determinants of endophytism in the Arabidopsis root mycobiome.</title>
        <authorList>
            <person name="Mesny F."/>
            <person name="Miyauchi S."/>
            <person name="Thiergart T."/>
            <person name="Pickel B."/>
            <person name="Atanasova L."/>
            <person name="Karlsson M."/>
            <person name="Huettel B."/>
            <person name="Barry K.W."/>
            <person name="Haridas S."/>
            <person name="Chen C."/>
            <person name="Bauer D."/>
            <person name="Andreopoulos W."/>
            <person name="Pangilinan J."/>
            <person name="LaButti K."/>
            <person name="Riley R."/>
            <person name="Lipzen A."/>
            <person name="Clum A."/>
            <person name="Drula E."/>
            <person name="Henrissat B."/>
            <person name="Kohler A."/>
            <person name="Grigoriev I.V."/>
            <person name="Martin F.M."/>
            <person name="Hacquard S."/>
        </authorList>
    </citation>
    <scope>NUCLEOTIDE SEQUENCE [LARGE SCALE GENOMIC DNA]</scope>
    <source>
        <strain evidence="4 5">MPI-CAGE-CH-0241</strain>
    </source>
</reference>
<comment type="caution">
    <text evidence="4">The sequence shown here is derived from an EMBL/GenBank/DDBJ whole genome shotgun (WGS) entry which is preliminary data.</text>
</comment>
<dbReference type="AlphaFoldDB" id="A0A9P9AW74"/>